<reference evidence="4 5" key="1">
    <citation type="journal article" date="2020" name="Biotechnol. Biofuels">
        <title>New insights from the biogas microbiome by comprehensive genome-resolved metagenomics of nearly 1600 species originating from multiple anaerobic digesters.</title>
        <authorList>
            <person name="Campanaro S."/>
            <person name="Treu L."/>
            <person name="Rodriguez-R L.M."/>
            <person name="Kovalovszki A."/>
            <person name="Ziels R.M."/>
            <person name="Maus I."/>
            <person name="Zhu X."/>
            <person name="Kougias P.G."/>
            <person name="Basile A."/>
            <person name="Luo G."/>
            <person name="Schluter A."/>
            <person name="Konstantinidis K.T."/>
            <person name="Angelidaki I."/>
        </authorList>
    </citation>
    <scope>NUCLEOTIDE SEQUENCE [LARGE SCALE GENOMIC DNA]</scope>
    <source>
        <strain evidence="4">AS23ysBPME_344</strain>
    </source>
</reference>
<feature type="chain" id="PRO_5030837617" description="Secreted protein" evidence="3">
    <location>
        <begin position="30"/>
        <end position="100"/>
    </location>
</feature>
<evidence type="ECO:0008006" key="6">
    <source>
        <dbReference type="Google" id="ProtNLM"/>
    </source>
</evidence>
<evidence type="ECO:0000313" key="4">
    <source>
        <dbReference type="EMBL" id="NLP40515.1"/>
    </source>
</evidence>
<evidence type="ECO:0000313" key="5">
    <source>
        <dbReference type="Proteomes" id="UP000568696"/>
    </source>
</evidence>
<keyword evidence="2" id="KW-1133">Transmembrane helix</keyword>
<keyword evidence="3" id="KW-0732">Signal</keyword>
<keyword evidence="2" id="KW-0812">Transmembrane</keyword>
<protein>
    <recommendedName>
        <fullName evidence="6">Secreted protein</fullName>
    </recommendedName>
</protein>
<feature type="region of interest" description="Disordered" evidence="1">
    <location>
        <begin position="39"/>
        <end position="68"/>
    </location>
</feature>
<feature type="signal peptide" evidence="3">
    <location>
        <begin position="1"/>
        <end position="29"/>
    </location>
</feature>
<evidence type="ECO:0000256" key="2">
    <source>
        <dbReference type="SAM" id="Phobius"/>
    </source>
</evidence>
<feature type="transmembrane region" description="Helical" evidence="2">
    <location>
        <begin position="77"/>
        <end position="95"/>
    </location>
</feature>
<comment type="caution">
    <text evidence="4">The sequence shown here is derived from an EMBL/GenBank/DDBJ whole genome shotgun (WGS) entry which is preliminary data.</text>
</comment>
<dbReference type="AlphaFoldDB" id="A0A7X8RI85"/>
<evidence type="ECO:0000256" key="1">
    <source>
        <dbReference type="SAM" id="MobiDB-lite"/>
    </source>
</evidence>
<keyword evidence="2" id="KW-0472">Membrane</keyword>
<gene>
    <name evidence="4" type="ORF">GX356_12535</name>
</gene>
<evidence type="ECO:0000256" key="3">
    <source>
        <dbReference type="SAM" id="SignalP"/>
    </source>
</evidence>
<sequence length="100" mass="10040">MKLVSRKAIAAVATTVALTTAGLSAPAFAEEDPTAIPAASSELFVGSSTDGKDDAGDQGDAGTGSSEDMNVEEISDWIGVFTAIIGALSTAFGFIQRITG</sequence>
<proteinExistence type="predicted"/>
<name>A0A7X8RI85_9CORY</name>
<dbReference type="EMBL" id="JAAYSN010000351">
    <property type="protein sequence ID" value="NLP40515.1"/>
    <property type="molecule type" value="Genomic_DNA"/>
</dbReference>
<accession>A0A7X8RI85</accession>
<organism evidence="4 5">
    <name type="scientific">Corynebacterium pollutisoli</name>
    <dbReference type="NCBI Taxonomy" id="1610489"/>
    <lineage>
        <taxon>Bacteria</taxon>
        <taxon>Bacillati</taxon>
        <taxon>Actinomycetota</taxon>
        <taxon>Actinomycetes</taxon>
        <taxon>Mycobacteriales</taxon>
        <taxon>Corynebacteriaceae</taxon>
        <taxon>Corynebacterium</taxon>
    </lineage>
</organism>
<dbReference type="Proteomes" id="UP000568696">
    <property type="component" value="Unassembled WGS sequence"/>
</dbReference>